<comment type="caution">
    <text evidence="1">The sequence shown here is derived from an EMBL/GenBank/DDBJ whole genome shotgun (WGS) entry which is preliminary data.</text>
</comment>
<evidence type="ECO:0000313" key="1">
    <source>
        <dbReference type="EMBL" id="GAA0157841.1"/>
    </source>
</evidence>
<organism evidence="1 2">
    <name type="scientific">Lithospermum erythrorhizon</name>
    <name type="common">Purple gromwell</name>
    <name type="synonym">Lithospermum officinale var. erythrorhizon</name>
    <dbReference type="NCBI Taxonomy" id="34254"/>
    <lineage>
        <taxon>Eukaryota</taxon>
        <taxon>Viridiplantae</taxon>
        <taxon>Streptophyta</taxon>
        <taxon>Embryophyta</taxon>
        <taxon>Tracheophyta</taxon>
        <taxon>Spermatophyta</taxon>
        <taxon>Magnoliopsida</taxon>
        <taxon>eudicotyledons</taxon>
        <taxon>Gunneridae</taxon>
        <taxon>Pentapetalae</taxon>
        <taxon>asterids</taxon>
        <taxon>lamiids</taxon>
        <taxon>Boraginales</taxon>
        <taxon>Boraginaceae</taxon>
        <taxon>Boraginoideae</taxon>
        <taxon>Lithospermeae</taxon>
        <taxon>Lithospermum</taxon>
    </lineage>
</organism>
<reference evidence="1 2" key="1">
    <citation type="submission" date="2024-01" db="EMBL/GenBank/DDBJ databases">
        <title>The complete chloroplast genome sequence of Lithospermum erythrorhizon: insights into the phylogenetic relationship among Boraginaceae species and the maternal lineages of purple gromwells.</title>
        <authorList>
            <person name="Okada T."/>
            <person name="Watanabe K."/>
        </authorList>
    </citation>
    <scope>NUCLEOTIDE SEQUENCE [LARGE SCALE GENOMIC DNA]</scope>
</reference>
<name>A0AAV3Q356_LITER</name>
<dbReference type="EMBL" id="BAABME010019632">
    <property type="protein sequence ID" value="GAA0157841.1"/>
    <property type="molecule type" value="Genomic_DNA"/>
</dbReference>
<proteinExistence type="predicted"/>
<gene>
    <name evidence="1" type="ORF">LIER_38530</name>
</gene>
<dbReference type="AlphaFoldDB" id="A0AAV3Q356"/>
<keyword evidence="2" id="KW-1185">Reference proteome</keyword>
<accession>A0AAV3Q356</accession>
<evidence type="ECO:0000313" key="2">
    <source>
        <dbReference type="Proteomes" id="UP001454036"/>
    </source>
</evidence>
<sequence length="84" mass="9617">MTEGSLKINTLAEIENMEKNGDFCIKGLLQIAIEEQTLFYLDCNNCSTIISADEEGVKYVYYDCKEEATATSKYKHLYILIIYT</sequence>
<protein>
    <submittedName>
        <fullName evidence="1">Uncharacterized protein</fullName>
    </submittedName>
</protein>
<dbReference type="Proteomes" id="UP001454036">
    <property type="component" value="Unassembled WGS sequence"/>
</dbReference>